<sequence length="176" mass="19928">MNPRRSLIALSVVLCALLPVACSEDPAYACDLFSNGKCAFKPGDVYEVPAPQKPVVTWTDFSHHLYFHSKITPGLRVRKSAIDELNEKKAGVCHYRLSDPRRQLIAVEGELEGFRVDDDGIWCFDYFGTQLLHFVRTNDIADEKVDMALFPLELEIHLNSQGPSVRRLIRLSGWQP</sequence>
<evidence type="ECO:0008006" key="4">
    <source>
        <dbReference type="Google" id="ProtNLM"/>
    </source>
</evidence>
<reference evidence="2 3" key="1">
    <citation type="submission" date="2019-10" db="EMBL/GenBank/DDBJ databases">
        <title>Extracellular Electron Transfer in a Candidatus Methanoperedens spp. Enrichment Culture.</title>
        <authorList>
            <person name="Berger S."/>
            <person name="Rangel Shaw D."/>
            <person name="Berben T."/>
            <person name="In 'T Zandt M."/>
            <person name="Frank J."/>
            <person name="Reimann J."/>
            <person name="Jetten M.S.M."/>
            <person name="Welte C.U."/>
        </authorList>
    </citation>
    <scope>NUCLEOTIDE SEQUENCE [LARGE SCALE GENOMIC DNA]</scope>
    <source>
        <strain evidence="2">SB12</strain>
    </source>
</reference>
<organism evidence="2 3">
    <name type="scientific">Leptonema illini</name>
    <dbReference type="NCBI Taxonomy" id="183"/>
    <lineage>
        <taxon>Bacteria</taxon>
        <taxon>Pseudomonadati</taxon>
        <taxon>Spirochaetota</taxon>
        <taxon>Spirochaetia</taxon>
        <taxon>Leptospirales</taxon>
        <taxon>Leptospiraceae</taxon>
        <taxon>Leptonema</taxon>
    </lineage>
</organism>
<evidence type="ECO:0000313" key="2">
    <source>
        <dbReference type="EMBL" id="KAB2930061.1"/>
    </source>
</evidence>
<dbReference type="EMBL" id="WBUI01000023">
    <property type="protein sequence ID" value="KAB2930061.1"/>
    <property type="molecule type" value="Genomic_DNA"/>
</dbReference>
<comment type="caution">
    <text evidence="2">The sequence shown here is derived from an EMBL/GenBank/DDBJ whole genome shotgun (WGS) entry which is preliminary data.</text>
</comment>
<keyword evidence="1" id="KW-0732">Signal</keyword>
<feature type="signal peptide" evidence="1">
    <location>
        <begin position="1"/>
        <end position="29"/>
    </location>
</feature>
<proteinExistence type="predicted"/>
<gene>
    <name evidence="2" type="ORF">F9K24_17885</name>
</gene>
<evidence type="ECO:0000313" key="3">
    <source>
        <dbReference type="Proteomes" id="UP000460298"/>
    </source>
</evidence>
<accession>A0A833GYR7</accession>
<feature type="chain" id="PRO_5032284680" description="Lipoprotein" evidence="1">
    <location>
        <begin position="30"/>
        <end position="176"/>
    </location>
</feature>
<dbReference type="Proteomes" id="UP000460298">
    <property type="component" value="Unassembled WGS sequence"/>
</dbReference>
<evidence type="ECO:0000256" key="1">
    <source>
        <dbReference type="SAM" id="SignalP"/>
    </source>
</evidence>
<protein>
    <recommendedName>
        <fullName evidence="4">Lipoprotein</fullName>
    </recommendedName>
</protein>
<name>A0A833GYR7_9LEPT</name>
<dbReference type="AlphaFoldDB" id="A0A833GYR7"/>